<feature type="coiled-coil region" evidence="5">
    <location>
        <begin position="372"/>
        <end position="406"/>
    </location>
</feature>
<name>A0A0S0DIB7_9GAMA</name>
<dbReference type="Proteomes" id="UP000147540">
    <property type="component" value="Segment"/>
</dbReference>
<dbReference type="GO" id="GO:0051276">
    <property type="term" value="P:chromosome organization"/>
    <property type="evidence" value="ECO:0007669"/>
    <property type="project" value="InterPro"/>
</dbReference>
<reference evidence="7 8" key="1">
    <citation type="journal article" date="2015" name="Virology">
        <title>The genomic sequence of lymphocryptovirus from cynomolgus macaque.</title>
        <authorList>
            <person name="Kamperschroer C."/>
            <person name="Gosink M.M."/>
            <person name="Kumpf S.W."/>
            <person name="O'Donnell L.M."/>
            <person name="Tartaro K.R."/>
        </authorList>
    </citation>
    <scope>NUCLEOTIDE SEQUENCE [LARGE SCALE GENOMIC DNA]</scope>
    <source>
        <strain evidence="7">Pfe-lcl-E3</strain>
    </source>
</reference>
<sequence length="614" mass="68641">MFSMNVDESVPDALGSLAIPVHPTPTSVRLFEILQGKYAYVQGQTIYANLRNPGVFSRQVFTHLFKRAISHCTYDDVLHDWNKFEACIQKRWPSDDSCASRFRESTFESWSTTMKLTVRDLLTTNIYRVLHSRSILSYERYVDWICATGMVPAVKKPITQELHTRIKSLRERCVCRELGHERTLRNIGTELYEATREIIESLNSTYIPQFTEVTVEYLPRSDEYVAYYRGRRIRLHVLFPPAIFAGAVTFDSPVQRLYQNIFMCYRTLEHAKMCQLLNTAPLKAIVGHGGRDMYKDILAHLEQNSQRKDPKKELLNLLVKLSENKTISGVTDVVEEFITDASNNLVDRNRLFGQPGETAAQGLKKKVSSTVVKCLTDQINEQFDQINGLEKERELYLKKIRSMESQLQASLVGTGGQGGPASASAASAAEAASADILTGSTSSAIEKLFNSPSASLGARVSGQNESVLNSFVSQYIPPSREMTKDLTDLWESELFNTFKLTPVVDNQGQRLYVRYSSDTISILLGPFTYLVAELSPVELVTDVYATLGIVEIIDELYRSSRLAIYIEDLGRKYCPASPTGGEDGVRPQAPTRGAQEPGHAKSKPARDPAPGAGS</sequence>
<evidence type="ECO:0000256" key="1">
    <source>
        <dbReference type="ARBA" id="ARBA00022562"/>
    </source>
</evidence>
<dbReference type="Pfam" id="PF01763">
    <property type="entry name" value="Herpes_UL6"/>
    <property type="match status" value="1"/>
</dbReference>
<evidence type="ECO:0000256" key="2">
    <source>
        <dbReference type="ARBA" id="ARBA00022612"/>
    </source>
</evidence>
<keyword evidence="8" id="KW-1185">Reference proteome</keyword>
<evidence type="ECO:0000313" key="8">
    <source>
        <dbReference type="Proteomes" id="UP000147540"/>
    </source>
</evidence>
<evidence type="ECO:0000256" key="3">
    <source>
        <dbReference type="ARBA" id="ARBA00022844"/>
    </source>
</evidence>
<accession>A0A0S0DIB7</accession>
<dbReference type="GO" id="GO:0044423">
    <property type="term" value="C:virion component"/>
    <property type="evidence" value="ECO:0007669"/>
    <property type="project" value="UniProtKB-KW"/>
</dbReference>
<dbReference type="HAMAP" id="MF_04012">
    <property type="entry name" value="HSV_PORTL"/>
    <property type="match status" value="1"/>
</dbReference>
<keyword evidence="5" id="KW-0175">Coiled coil</keyword>
<gene>
    <name evidence="7" type="primary">BBRF1</name>
</gene>
<evidence type="ECO:0000256" key="5">
    <source>
        <dbReference type="SAM" id="Coils"/>
    </source>
</evidence>
<proteinExistence type="inferred from homology"/>
<keyword evidence="4" id="KW-0231">Viral genome packaging</keyword>
<dbReference type="RefSeq" id="YP_010084673.1">
    <property type="nucleotide sequence ID" value="NC_055142.1"/>
</dbReference>
<evidence type="ECO:0000256" key="4">
    <source>
        <dbReference type="ARBA" id="ARBA00023219"/>
    </source>
</evidence>
<organism evidence="7 8">
    <name type="scientific">macacine gammaherpesvirus 10</name>
    <dbReference type="NCBI Taxonomy" id="2560569"/>
    <lineage>
        <taxon>Viruses</taxon>
        <taxon>Duplodnaviria</taxon>
        <taxon>Heunggongvirae</taxon>
        <taxon>Peploviricota</taxon>
        <taxon>Herviviricetes</taxon>
        <taxon>Herpesvirales</taxon>
        <taxon>Orthoherpesviridae</taxon>
        <taxon>Gammaherpesvirinae</taxon>
        <taxon>Lymphocryptovirus</taxon>
        <taxon>Lymphocryptovirus macacinegamma10</taxon>
    </lineage>
</organism>
<evidence type="ECO:0000313" key="7">
    <source>
        <dbReference type="EMBL" id="ALF03242.1"/>
    </source>
</evidence>
<keyword evidence="2" id="KW-1188">Viral release from host cell</keyword>
<dbReference type="KEGG" id="vg:65099670"/>
<protein>
    <submittedName>
        <fullName evidence="7">BBRF1</fullName>
    </submittedName>
</protein>
<dbReference type="EMBL" id="KP676001">
    <property type="protein sequence ID" value="ALF03242.1"/>
    <property type="molecule type" value="Genomic_DNA"/>
</dbReference>
<keyword evidence="3" id="KW-0946">Virion</keyword>
<keyword evidence="1" id="KW-1048">Host nucleus</keyword>
<feature type="region of interest" description="Disordered" evidence="6">
    <location>
        <begin position="576"/>
        <end position="614"/>
    </location>
</feature>
<dbReference type="InterPro" id="IPR002660">
    <property type="entry name" value="Herpes_Portal"/>
</dbReference>
<dbReference type="GeneID" id="65099670"/>
<evidence type="ECO:0000256" key="6">
    <source>
        <dbReference type="SAM" id="MobiDB-lite"/>
    </source>
</evidence>